<accession>A0A844ZIN6</accession>
<sequence length="172" mass="19146">MSFLSRLFGTQSDPRDGLRPLWFRVVEISRLPEYYARSGVADSVEGRFDMVVNVLTLVMLRMEKSRSLGPKAALLTELFVEDMDGQLRESGIGDVVVGKHMGRLMSALGGRLGALRKVMKEGDMEQLATVLERNVTWSETPDPQGLATRLRALHDDLADRSDDDVLAGRIAR</sequence>
<protein>
    <recommendedName>
        <fullName evidence="2">Ubiquinol-cytochrome c chaperone domain-containing protein</fullName>
    </recommendedName>
</protein>
<comment type="similarity">
    <text evidence="1">Belongs to the UPF0174 family.</text>
</comment>
<evidence type="ECO:0000256" key="1">
    <source>
        <dbReference type="ARBA" id="ARBA00006436"/>
    </source>
</evidence>
<dbReference type="AlphaFoldDB" id="A0A844ZIN6"/>
<dbReference type="EMBL" id="WTYY01000001">
    <property type="protein sequence ID" value="MXO87444.1"/>
    <property type="molecule type" value="Genomic_DNA"/>
</dbReference>
<evidence type="ECO:0000313" key="3">
    <source>
        <dbReference type="EMBL" id="MXO87444.1"/>
    </source>
</evidence>
<dbReference type="OrthoDB" id="7158889at2"/>
<dbReference type="Proteomes" id="UP000435243">
    <property type="component" value="Unassembled WGS sequence"/>
</dbReference>
<organism evidence="3 4">
    <name type="scientific">Alteraurantiacibacter aestuarii</name>
    <dbReference type="NCBI Taxonomy" id="650004"/>
    <lineage>
        <taxon>Bacteria</taxon>
        <taxon>Pseudomonadati</taxon>
        <taxon>Pseudomonadota</taxon>
        <taxon>Alphaproteobacteria</taxon>
        <taxon>Sphingomonadales</taxon>
        <taxon>Erythrobacteraceae</taxon>
        <taxon>Alteraurantiacibacter</taxon>
    </lineage>
</organism>
<dbReference type="InterPro" id="IPR021150">
    <property type="entry name" value="Ubiq_cyt_c_chap"/>
</dbReference>
<evidence type="ECO:0000313" key="4">
    <source>
        <dbReference type="Proteomes" id="UP000435243"/>
    </source>
</evidence>
<evidence type="ECO:0000259" key="2">
    <source>
        <dbReference type="Pfam" id="PF03981"/>
    </source>
</evidence>
<comment type="caution">
    <text evidence="3">The sequence shown here is derived from an EMBL/GenBank/DDBJ whole genome shotgun (WGS) entry which is preliminary data.</text>
</comment>
<dbReference type="RefSeq" id="WP_160589380.1">
    <property type="nucleotide sequence ID" value="NZ_BAAAFP010000002.1"/>
</dbReference>
<keyword evidence="4" id="KW-1185">Reference proteome</keyword>
<reference evidence="3 4" key="1">
    <citation type="submission" date="2019-12" db="EMBL/GenBank/DDBJ databases">
        <title>Genomic-based taxomic classification of the family Erythrobacteraceae.</title>
        <authorList>
            <person name="Xu L."/>
        </authorList>
    </citation>
    <scope>NUCLEOTIDE SEQUENCE [LARGE SCALE GENOMIC DNA]</scope>
    <source>
        <strain evidence="3 4">JCM 16339</strain>
    </source>
</reference>
<feature type="domain" description="Ubiquinol-cytochrome c chaperone" evidence="2">
    <location>
        <begin position="38"/>
        <end position="170"/>
    </location>
</feature>
<proteinExistence type="inferred from homology"/>
<dbReference type="Pfam" id="PF03981">
    <property type="entry name" value="Ubiq_cyt_C_chap"/>
    <property type="match status" value="1"/>
</dbReference>
<gene>
    <name evidence="3" type="ORF">GRI32_01665</name>
</gene>
<name>A0A844ZIN6_9SPHN</name>